<feature type="coiled-coil region" evidence="1">
    <location>
        <begin position="360"/>
        <end position="387"/>
    </location>
</feature>
<gene>
    <name evidence="4" type="ORF">NLJ89_g3178</name>
</gene>
<proteinExistence type="predicted"/>
<evidence type="ECO:0000256" key="2">
    <source>
        <dbReference type="SAM" id="MobiDB-lite"/>
    </source>
</evidence>
<evidence type="ECO:0000313" key="4">
    <source>
        <dbReference type="EMBL" id="KAJ3513028.1"/>
    </source>
</evidence>
<dbReference type="Proteomes" id="UP001148786">
    <property type="component" value="Unassembled WGS sequence"/>
</dbReference>
<feature type="signal peptide" evidence="3">
    <location>
        <begin position="1"/>
        <end position="22"/>
    </location>
</feature>
<dbReference type="EMBL" id="JANKHO010000222">
    <property type="protein sequence ID" value="KAJ3513028.1"/>
    <property type="molecule type" value="Genomic_DNA"/>
</dbReference>
<feature type="chain" id="PRO_5040827076" evidence="3">
    <location>
        <begin position="23"/>
        <end position="574"/>
    </location>
</feature>
<feature type="region of interest" description="Disordered" evidence="2">
    <location>
        <begin position="502"/>
        <end position="530"/>
    </location>
</feature>
<comment type="caution">
    <text evidence="4">The sequence shown here is derived from an EMBL/GenBank/DDBJ whole genome shotgun (WGS) entry which is preliminary data.</text>
</comment>
<feature type="compositionally biased region" description="Basic and acidic residues" evidence="2">
    <location>
        <begin position="521"/>
        <end position="530"/>
    </location>
</feature>
<dbReference type="AlphaFoldDB" id="A0A9W8K5T4"/>
<sequence length="574" mass="65132">MTSWTAFLHLLAQLSLCRICERLRIEDHVAEVETFHDLLLHEKVTNAIKHAEECNTLVAACEAKVRRLAASQAATDAQLLREVMMFAYQPYIDLANPLRATTLKLRELQSVIYGHVGDLKKELAVLEEVLDNEHRMQEDEKNHLRESLEIADEDLGFCKEERNIAHQTRMEDATRLTDAIERIKVLDEDLTACEADLLSERETRADDAIWFEYQQERMRGEYAELSERHSEALAILKEWEHKTTECEAEWGQRHKQTEGRLADALERITDLERVAAENDMNVALERGSWMAKTRAAEEKIQEMMAIQTTLEQHSQRLQDDMTGKFWRTAASRNSSGVADEDTRANYIRERATRDLERQTHEETGARLAAALERIEALERAGAAYESKMVNDRIKWSERGQRDTNKLAELESANAYFVKLVQDAVAGGLFEETELAIRERDAEELDVERRLRGEINGYRKVVEELQGTNLELKKSASQARAEESQVALMTCCLCTPPEVRNAKASGDVPDGSGVPGVPGAPDEVRYKADNGSGIKDEMKLLAVRLLRPKKPSRMRDTGTSTDVKTSEEDSPIPVT</sequence>
<keyword evidence="3" id="KW-0732">Signal</keyword>
<evidence type="ECO:0000256" key="1">
    <source>
        <dbReference type="SAM" id="Coils"/>
    </source>
</evidence>
<accession>A0A9W8K5T4</accession>
<reference evidence="4" key="1">
    <citation type="submission" date="2022-07" db="EMBL/GenBank/DDBJ databases">
        <title>Genome Sequence of Agrocybe chaxingu.</title>
        <authorList>
            <person name="Buettner E."/>
        </authorList>
    </citation>
    <scope>NUCLEOTIDE SEQUENCE</scope>
    <source>
        <strain evidence="4">MP-N11</strain>
    </source>
</reference>
<feature type="compositionally biased region" description="Low complexity" evidence="2">
    <location>
        <begin position="504"/>
        <end position="518"/>
    </location>
</feature>
<evidence type="ECO:0000256" key="3">
    <source>
        <dbReference type="SAM" id="SignalP"/>
    </source>
</evidence>
<feature type="region of interest" description="Disordered" evidence="2">
    <location>
        <begin position="544"/>
        <end position="574"/>
    </location>
</feature>
<keyword evidence="5" id="KW-1185">Reference proteome</keyword>
<feature type="coiled-coil region" evidence="1">
    <location>
        <begin position="222"/>
        <end position="274"/>
    </location>
</feature>
<protein>
    <submittedName>
        <fullName evidence="4">Uncharacterized protein</fullName>
    </submittedName>
</protein>
<dbReference type="OrthoDB" id="10431270at2759"/>
<name>A0A9W8K5T4_9AGAR</name>
<organism evidence="4 5">
    <name type="scientific">Agrocybe chaxingu</name>
    <dbReference type="NCBI Taxonomy" id="84603"/>
    <lineage>
        <taxon>Eukaryota</taxon>
        <taxon>Fungi</taxon>
        <taxon>Dikarya</taxon>
        <taxon>Basidiomycota</taxon>
        <taxon>Agaricomycotina</taxon>
        <taxon>Agaricomycetes</taxon>
        <taxon>Agaricomycetidae</taxon>
        <taxon>Agaricales</taxon>
        <taxon>Agaricineae</taxon>
        <taxon>Strophariaceae</taxon>
        <taxon>Agrocybe</taxon>
    </lineage>
</organism>
<evidence type="ECO:0000313" key="5">
    <source>
        <dbReference type="Proteomes" id="UP001148786"/>
    </source>
</evidence>
<keyword evidence="1" id="KW-0175">Coiled coil</keyword>